<dbReference type="InterPro" id="IPR036396">
    <property type="entry name" value="Cyt_P450_sf"/>
</dbReference>
<comment type="caution">
    <text evidence="8">The sequence shown here is derived from an EMBL/GenBank/DDBJ whole genome shotgun (WGS) entry which is preliminary data.</text>
</comment>
<dbReference type="InterPro" id="IPR002401">
    <property type="entry name" value="Cyt_P450_E_grp-I"/>
</dbReference>
<keyword evidence="3 6" id="KW-0349">Heme</keyword>
<accession>A0ABN9M3M3</accession>
<protein>
    <recommendedName>
        <fullName evidence="10">Cytochrome P450</fullName>
    </recommendedName>
</protein>
<comment type="cofactor">
    <cofactor evidence="1">
        <name>heme</name>
        <dbReference type="ChEBI" id="CHEBI:30413"/>
    </cofactor>
</comment>
<evidence type="ECO:0000256" key="2">
    <source>
        <dbReference type="ARBA" id="ARBA00010617"/>
    </source>
</evidence>
<keyword evidence="5 6" id="KW-0408">Iron</keyword>
<sequence length="160" mass="18400">MDDKIKMPYLTIPKLLAFYEVQKISQILIPVAMVHAARQRYTFSGPPRYHIPKGTLLFPVLTSVLKDPKRFRNPDLFDPGHFLDNNGGFKKNDSFIPFSAGKRVCMGEGLARMELFLFLTTVLQKFTLKPTVDRKHLDITPEPNTNGSRPRSYEMYVVPR</sequence>
<keyword evidence="4 6" id="KW-0479">Metal-binding</keyword>
<name>A0ABN9M3M3_9NEOB</name>
<dbReference type="Gene3D" id="1.10.630.10">
    <property type="entry name" value="Cytochrome P450"/>
    <property type="match status" value="1"/>
</dbReference>
<evidence type="ECO:0000313" key="8">
    <source>
        <dbReference type="EMBL" id="CAJ0957035.1"/>
    </source>
</evidence>
<dbReference type="PROSITE" id="PS00086">
    <property type="entry name" value="CYTOCHROME_P450"/>
    <property type="match status" value="1"/>
</dbReference>
<comment type="similarity">
    <text evidence="2 6">Belongs to the cytochrome P450 family.</text>
</comment>
<dbReference type="EMBL" id="CAUEEQ010043119">
    <property type="protein sequence ID" value="CAJ0957035.1"/>
    <property type="molecule type" value="Genomic_DNA"/>
</dbReference>
<evidence type="ECO:0000313" key="9">
    <source>
        <dbReference type="Proteomes" id="UP001176940"/>
    </source>
</evidence>
<dbReference type="Proteomes" id="UP001176940">
    <property type="component" value="Unassembled WGS sequence"/>
</dbReference>
<dbReference type="InterPro" id="IPR050182">
    <property type="entry name" value="Cytochrome_P450_fam2"/>
</dbReference>
<dbReference type="PRINTS" id="PR00463">
    <property type="entry name" value="EP450I"/>
</dbReference>
<dbReference type="SUPFAM" id="SSF48264">
    <property type="entry name" value="Cytochrome P450"/>
    <property type="match status" value="1"/>
</dbReference>
<evidence type="ECO:0000256" key="4">
    <source>
        <dbReference type="ARBA" id="ARBA00022723"/>
    </source>
</evidence>
<feature type="region of interest" description="Disordered" evidence="7">
    <location>
        <begin position="136"/>
        <end position="160"/>
    </location>
</feature>
<evidence type="ECO:0000256" key="1">
    <source>
        <dbReference type="ARBA" id="ARBA00001971"/>
    </source>
</evidence>
<gene>
    <name evidence="8" type="ORF">RIMI_LOCUS15800750</name>
</gene>
<evidence type="ECO:0008006" key="10">
    <source>
        <dbReference type="Google" id="ProtNLM"/>
    </source>
</evidence>
<evidence type="ECO:0000256" key="3">
    <source>
        <dbReference type="ARBA" id="ARBA00022617"/>
    </source>
</evidence>
<evidence type="ECO:0000256" key="6">
    <source>
        <dbReference type="RuleBase" id="RU000461"/>
    </source>
</evidence>
<reference evidence="8" key="1">
    <citation type="submission" date="2023-07" db="EMBL/GenBank/DDBJ databases">
        <authorList>
            <person name="Stuckert A."/>
        </authorList>
    </citation>
    <scope>NUCLEOTIDE SEQUENCE</scope>
</reference>
<dbReference type="Pfam" id="PF00067">
    <property type="entry name" value="p450"/>
    <property type="match status" value="1"/>
</dbReference>
<keyword evidence="6" id="KW-0560">Oxidoreductase</keyword>
<evidence type="ECO:0000256" key="5">
    <source>
        <dbReference type="ARBA" id="ARBA00023004"/>
    </source>
</evidence>
<evidence type="ECO:0000256" key="7">
    <source>
        <dbReference type="SAM" id="MobiDB-lite"/>
    </source>
</evidence>
<keyword evidence="9" id="KW-1185">Reference proteome</keyword>
<organism evidence="8 9">
    <name type="scientific">Ranitomeya imitator</name>
    <name type="common">mimic poison frog</name>
    <dbReference type="NCBI Taxonomy" id="111125"/>
    <lineage>
        <taxon>Eukaryota</taxon>
        <taxon>Metazoa</taxon>
        <taxon>Chordata</taxon>
        <taxon>Craniata</taxon>
        <taxon>Vertebrata</taxon>
        <taxon>Euteleostomi</taxon>
        <taxon>Amphibia</taxon>
        <taxon>Batrachia</taxon>
        <taxon>Anura</taxon>
        <taxon>Neobatrachia</taxon>
        <taxon>Hyloidea</taxon>
        <taxon>Dendrobatidae</taxon>
        <taxon>Dendrobatinae</taxon>
        <taxon>Ranitomeya</taxon>
    </lineage>
</organism>
<dbReference type="InterPro" id="IPR001128">
    <property type="entry name" value="Cyt_P450"/>
</dbReference>
<keyword evidence="6" id="KW-0503">Monooxygenase</keyword>
<dbReference type="InterPro" id="IPR017972">
    <property type="entry name" value="Cyt_P450_CS"/>
</dbReference>
<proteinExistence type="inferred from homology"/>
<dbReference type="PANTHER" id="PTHR24300">
    <property type="entry name" value="CYTOCHROME P450 508A4-RELATED"/>
    <property type="match status" value="1"/>
</dbReference>
<dbReference type="PANTHER" id="PTHR24300:SF394">
    <property type="entry name" value="CYTOCHROME P450 2H2"/>
    <property type="match status" value="1"/>
</dbReference>